<gene>
    <name evidence="3" type="ORF">CRE_27426</name>
</gene>
<evidence type="ECO:0000313" key="4">
    <source>
        <dbReference type="Proteomes" id="UP000008281"/>
    </source>
</evidence>
<feature type="compositionally biased region" description="Basic and acidic residues" evidence="1">
    <location>
        <begin position="483"/>
        <end position="492"/>
    </location>
</feature>
<dbReference type="eggNOG" id="ENOG502TGHN">
    <property type="taxonomic scope" value="Eukaryota"/>
</dbReference>
<dbReference type="HOGENOM" id="CLU_438220_0_0_1"/>
<sequence length="629" mass="72548">MTDEIEDHHLAEEMYVNPYLQLKHSQPRFKCPYGCNKLIASRTIDYHKNNGCGRRHNDTIAHPELKKRFYCCGSCLAEFVTRNEFHDHLRLEHDVHPEIHNMSFPDRQTFDRFKFWLEAEGGAHFRHKSGAKRRARGKGIFLACNRSGNVGEKTTGSERTGPFRLGFTCTAYIHATEHHDGRVTAEFCGDHYGHDARMRLPNVIKYIIAQKQMDQCTPMEIIGYLRHHFLNYSGENIYAQRICFVDTDELKSILVSCTKKWVRTNIPTTVELWEEELLEKVGIETSLVPRRFSESRRPTTSEIAIQENWPRPRVFLAKTRREDGVLVPFDMAPGDSQSGHQDEYGQEEEEEEMVDEPYMSIEMGEYEVDGYVQETQMVVGEEEVSEVVVTQEYQSHQDIMSKGNDLIDEGEVDVEVGNEVVVTSVSSNDRIIDDKSCVDERVVLSSPNNEIVIVDGDVEEEIDEHIHHHHHHHHAHHRQQHQLQHEHQHDDSDQPGTSNVVERYIEANKANTLEQVMEEIEAFKITVLKRAENTSPANLKSLLIRFQTLHSSIMEKDQLEPVNNSLTVFPNRSKFFYRPGKGLEKNEPEYLQRGTGDISLQPIEDEISDDEELMAGNASVMQYNVGIWS</sequence>
<dbReference type="OrthoDB" id="5864469at2759"/>
<dbReference type="EMBL" id="DS268412">
    <property type="protein sequence ID" value="EFP05862.1"/>
    <property type="molecule type" value="Genomic_DNA"/>
</dbReference>
<dbReference type="STRING" id="31234.E3LNJ7"/>
<evidence type="ECO:0000313" key="3">
    <source>
        <dbReference type="EMBL" id="EFP05862.1"/>
    </source>
</evidence>
<keyword evidence="4" id="KW-1185">Reference proteome</keyword>
<dbReference type="InterPro" id="IPR052797">
    <property type="entry name" value="RegFact_GeneExpr_CellDeath"/>
</dbReference>
<dbReference type="OMA" id="QENWPRP"/>
<proteinExistence type="predicted"/>
<dbReference type="AlphaFoldDB" id="E3LNJ7"/>
<feature type="compositionally biased region" description="Basic residues" evidence="1">
    <location>
        <begin position="467"/>
        <end position="480"/>
    </location>
</feature>
<feature type="region of interest" description="Disordered" evidence="1">
    <location>
        <begin position="466"/>
        <end position="497"/>
    </location>
</feature>
<feature type="domain" description="C2H2-type" evidence="2">
    <location>
        <begin position="71"/>
        <end position="93"/>
    </location>
</feature>
<evidence type="ECO:0000259" key="2">
    <source>
        <dbReference type="PROSITE" id="PS00028"/>
    </source>
</evidence>
<protein>
    <recommendedName>
        <fullName evidence="2">C2H2-type domain-containing protein</fullName>
    </recommendedName>
</protein>
<feature type="region of interest" description="Disordered" evidence="1">
    <location>
        <begin position="330"/>
        <end position="350"/>
    </location>
</feature>
<dbReference type="PANTHER" id="PTHR33936">
    <property type="entry name" value="PROTEIN CBG17840"/>
    <property type="match status" value="1"/>
</dbReference>
<dbReference type="PANTHER" id="PTHR33936:SF3">
    <property type="entry name" value="C2H2-TYPE DOMAIN-CONTAINING PROTEIN"/>
    <property type="match status" value="1"/>
</dbReference>
<organism evidence="4">
    <name type="scientific">Caenorhabditis remanei</name>
    <name type="common">Caenorhabditis vulgaris</name>
    <dbReference type="NCBI Taxonomy" id="31234"/>
    <lineage>
        <taxon>Eukaryota</taxon>
        <taxon>Metazoa</taxon>
        <taxon>Ecdysozoa</taxon>
        <taxon>Nematoda</taxon>
        <taxon>Chromadorea</taxon>
        <taxon>Rhabditida</taxon>
        <taxon>Rhabditina</taxon>
        <taxon>Rhabditomorpha</taxon>
        <taxon>Rhabditoidea</taxon>
        <taxon>Rhabditidae</taxon>
        <taxon>Peloderinae</taxon>
        <taxon>Caenorhabditis</taxon>
    </lineage>
</organism>
<dbReference type="PROSITE" id="PS00028">
    <property type="entry name" value="ZINC_FINGER_C2H2_1"/>
    <property type="match status" value="1"/>
</dbReference>
<dbReference type="Proteomes" id="UP000008281">
    <property type="component" value="Unassembled WGS sequence"/>
</dbReference>
<reference evidence="3" key="1">
    <citation type="submission" date="2007-07" db="EMBL/GenBank/DDBJ databases">
        <title>PCAP assembly of the Caenorhabditis remanei genome.</title>
        <authorList>
            <consortium name="The Caenorhabditis remanei Sequencing Consortium"/>
            <person name="Wilson R.K."/>
        </authorList>
    </citation>
    <scope>NUCLEOTIDE SEQUENCE [LARGE SCALE GENOMIC DNA]</scope>
    <source>
        <strain evidence="3">PB4641</strain>
    </source>
</reference>
<name>E3LNJ7_CAERE</name>
<accession>E3LNJ7</accession>
<dbReference type="InParanoid" id="E3LNJ7"/>
<dbReference type="FunCoup" id="E3LNJ7">
    <property type="interactions" value="1902"/>
</dbReference>
<dbReference type="InterPro" id="IPR013087">
    <property type="entry name" value="Znf_C2H2_type"/>
</dbReference>
<evidence type="ECO:0000256" key="1">
    <source>
        <dbReference type="SAM" id="MobiDB-lite"/>
    </source>
</evidence>